<dbReference type="Pfam" id="PF13181">
    <property type="entry name" value="TPR_8"/>
    <property type="match status" value="1"/>
</dbReference>
<name>A0A1G4MAN7_LACFM</name>
<dbReference type="GO" id="GO:0016567">
    <property type="term" value="P:protein ubiquitination"/>
    <property type="evidence" value="ECO:0007669"/>
    <property type="project" value="TreeGrafter"/>
</dbReference>
<dbReference type="PANTHER" id="PTHR12558:SF9">
    <property type="entry name" value="CELL DIVISION CYCLE PROTEIN 16 HOMOLOG"/>
    <property type="match status" value="1"/>
</dbReference>
<dbReference type="OMA" id="DPFHNNA"/>
<feature type="region of interest" description="Disordered" evidence="8">
    <location>
        <begin position="111"/>
        <end position="132"/>
    </location>
</feature>
<dbReference type="GO" id="GO:0031145">
    <property type="term" value="P:anaphase-promoting complex-dependent catabolic process"/>
    <property type="evidence" value="ECO:0007669"/>
    <property type="project" value="TreeGrafter"/>
</dbReference>
<feature type="repeat" description="TPR" evidence="7">
    <location>
        <begin position="582"/>
        <end position="615"/>
    </location>
</feature>
<dbReference type="OrthoDB" id="10006270at2759"/>
<proteinExistence type="predicted"/>
<evidence type="ECO:0000256" key="2">
    <source>
        <dbReference type="ARBA" id="ARBA00022737"/>
    </source>
</evidence>
<evidence type="ECO:0000313" key="9">
    <source>
        <dbReference type="EMBL" id="SCW00867.1"/>
    </source>
</evidence>
<dbReference type="EMBL" id="LT598485">
    <property type="protein sequence ID" value="SCW00867.1"/>
    <property type="molecule type" value="Genomic_DNA"/>
</dbReference>
<protein>
    <submittedName>
        <fullName evidence="9">LAFE_0C13762g1_1</fullName>
    </submittedName>
</protein>
<dbReference type="PANTHER" id="PTHR12558">
    <property type="entry name" value="CELL DIVISION CYCLE 16,23,27"/>
    <property type="match status" value="1"/>
</dbReference>
<reference evidence="9 10" key="1">
    <citation type="submission" date="2016-03" db="EMBL/GenBank/DDBJ databases">
        <authorList>
            <person name="Devillers H."/>
        </authorList>
    </citation>
    <scope>NUCLEOTIDE SEQUENCE [LARGE SCALE GENOMIC DNA]</scope>
    <source>
        <strain evidence="9">CBS 6772</strain>
    </source>
</reference>
<keyword evidence="4" id="KW-0833">Ubl conjugation pathway</keyword>
<feature type="repeat" description="TPR" evidence="7">
    <location>
        <begin position="616"/>
        <end position="649"/>
    </location>
</feature>
<feature type="repeat" description="TPR" evidence="7">
    <location>
        <begin position="473"/>
        <end position="506"/>
    </location>
</feature>
<evidence type="ECO:0000256" key="8">
    <source>
        <dbReference type="SAM" id="MobiDB-lite"/>
    </source>
</evidence>
<evidence type="ECO:0000256" key="5">
    <source>
        <dbReference type="ARBA" id="ARBA00022803"/>
    </source>
</evidence>
<keyword evidence="10" id="KW-1185">Reference proteome</keyword>
<dbReference type="InterPro" id="IPR011990">
    <property type="entry name" value="TPR-like_helical_dom_sf"/>
</dbReference>
<dbReference type="Proteomes" id="UP000190831">
    <property type="component" value="Chromosome C"/>
</dbReference>
<evidence type="ECO:0000313" key="10">
    <source>
        <dbReference type="Proteomes" id="UP000190831"/>
    </source>
</evidence>
<organism evidence="9 10">
    <name type="scientific">Lachancea fermentati</name>
    <name type="common">Zygosaccharomyces fermentati</name>
    <dbReference type="NCBI Taxonomy" id="4955"/>
    <lineage>
        <taxon>Eukaryota</taxon>
        <taxon>Fungi</taxon>
        <taxon>Dikarya</taxon>
        <taxon>Ascomycota</taxon>
        <taxon>Saccharomycotina</taxon>
        <taxon>Saccharomycetes</taxon>
        <taxon>Saccharomycetales</taxon>
        <taxon>Saccharomycetaceae</taxon>
        <taxon>Lachancea</taxon>
    </lineage>
</organism>
<dbReference type="GO" id="GO:0045842">
    <property type="term" value="P:positive regulation of mitotic metaphase/anaphase transition"/>
    <property type="evidence" value="ECO:0007669"/>
    <property type="project" value="TreeGrafter"/>
</dbReference>
<evidence type="ECO:0000256" key="7">
    <source>
        <dbReference type="PROSITE-ProRule" id="PRU00339"/>
    </source>
</evidence>
<sequence>MSHGNTPSQHNSTIAISPLVANASSQAQSQRQQQSGARHWSGPTSTAQTPHNPVAYSPLVQKIQKNASLATPAPHVDNGSTAGLLASMTKNGLFGPAIPSTLRKVSIGARDIPHSTSKPNGLVTGNHDKDDGNPTAYITAGMPGINIADLPAAEKLRLWRHDALMQHHYRTAEYIGDKVYSMTQDPNDAFWLAQVYYSNGSYIRAVELLSGDNLDSSSVMCRYLTALCLIKLGKYDEALDIVGELNPFRDSPGHLVKNQDGGIKLESSLCYLRGKIYSAQNSFEKAKESLKEAVQVDVKNFEAFDELISNNLLTPNEEWDFLSTLDFSDLDDNEDLIRSLYVTRLSKYLNLEEVNKAHDFLVEEYKLKDNTGVIQSKVDMLFTQCKFTNCLKLCETVLEKDEFNFTILPTYISCLYELGGKNKLFLISHKLAENFPKHATTWFGVGTYYMCINKISEARKYFSKASILDPTFGQAWIGFAHTYAIEGEHEQAVSAYSTASRFFPGTHLPNLFLGMQYLLMDTLSLAEEYFILAYDVCPYDPLLLNEMGVLFFKKNDYLKAKKYLKKAWEAIKRLDSESKSWVSIHTNLAHTYRKLGDNERAVRCFKLVLETAGKDTDTLCALGFVYLRMNRIEKAIDSLHSSLALCPSNQAAQDLLKQALDVNLTTVLDENHPLVVNSRIQEYGVGLTSKKRSSANFDASIIAKRLKQGQDSTDDEGDEMDLE</sequence>
<keyword evidence="1" id="KW-0132">Cell division</keyword>
<dbReference type="AlphaFoldDB" id="A0A1G4MAN7"/>
<dbReference type="Pfam" id="PF12895">
    <property type="entry name" value="ANAPC3"/>
    <property type="match status" value="1"/>
</dbReference>
<dbReference type="GO" id="GO:0051301">
    <property type="term" value="P:cell division"/>
    <property type="evidence" value="ECO:0007669"/>
    <property type="project" value="UniProtKB-KW"/>
</dbReference>
<dbReference type="STRING" id="4955.A0A1G4MAN7"/>
<dbReference type="SUPFAM" id="SSF48452">
    <property type="entry name" value="TPR-like"/>
    <property type="match status" value="2"/>
</dbReference>
<feature type="compositionally biased region" description="Polar residues" evidence="8">
    <location>
        <begin position="42"/>
        <end position="51"/>
    </location>
</feature>
<gene>
    <name evidence="9" type="ORF">LAFE_0C13762G</name>
</gene>
<feature type="compositionally biased region" description="Low complexity" evidence="8">
    <location>
        <begin position="22"/>
        <end position="37"/>
    </location>
</feature>
<accession>A0A1G4MAN7</accession>
<dbReference type="GO" id="GO:0005737">
    <property type="term" value="C:cytoplasm"/>
    <property type="evidence" value="ECO:0007669"/>
    <property type="project" value="TreeGrafter"/>
</dbReference>
<evidence type="ECO:0000256" key="6">
    <source>
        <dbReference type="ARBA" id="ARBA00023306"/>
    </source>
</evidence>
<dbReference type="SMART" id="SM00028">
    <property type="entry name" value="TPR"/>
    <property type="match status" value="6"/>
</dbReference>
<keyword evidence="6" id="KW-0131">Cell cycle</keyword>
<dbReference type="Pfam" id="PF13176">
    <property type="entry name" value="TPR_7"/>
    <property type="match status" value="1"/>
</dbReference>
<dbReference type="GO" id="GO:0005680">
    <property type="term" value="C:anaphase-promoting complex"/>
    <property type="evidence" value="ECO:0007669"/>
    <property type="project" value="UniProtKB-ARBA"/>
</dbReference>
<dbReference type="Gene3D" id="1.25.40.10">
    <property type="entry name" value="Tetratricopeptide repeat domain"/>
    <property type="match status" value="1"/>
</dbReference>
<keyword evidence="5 7" id="KW-0802">TPR repeat</keyword>
<feature type="repeat" description="TPR" evidence="7">
    <location>
        <begin position="439"/>
        <end position="472"/>
    </location>
</feature>
<evidence type="ECO:0000256" key="3">
    <source>
        <dbReference type="ARBA" id="ARBA00022776"/>
    </source>
</evidence>
<evidence type="ECO:0000256" key="1">
    <source>
        <dbReference type="ARBA" id="ARBA00022618"/>
    </source>
</evidence>
<feature type="region of interest" description="Disordered" evidence="8">
    <location>
        <begin position="22"/>
        <end position="53"/>
    </location>
</feature>
<dbReference type="PROSITE" id="PS50005">
    <property type="entry name" value="TPR"/>
    <property type="match status" value="5"/>
</dbReference>
<keyword evidence="3" id="KW-0498">Mitosis</keyword>
<feature type="repeat" description="TPR" evidence="7">
    <location>
        <begin position="267"/>
        <end position="300"/>
    </location>
</feature>
<dbReference type="InterPro" id="IPR019734">
    <property type="entry name" value="TPR_rpt"/>
</dbReference>
<evidence type="ECO:0000256" key="4">
    <source>
        <dbReference type="ARBA" id="ARBA00022786"/>
    </source>
</evidence>
<keyword evidence="2" id="KW-0677">Repeat</keyword>